<keyword evidence="3" id="KW-0479">Metal-binding</keyword>
<evidence type="ECO:0000256" key="6">
    <source>
        <dbReference type="ARBA" id="ARBA00022833"/>
    </source>
</evidence>
<dbReference type="InterPro" id="IPR022755">
    <property type="entry name" value="Znf_C2H2_jaz"/>
</dbReference>
<evidence type="ECO:0000313" key="10">
    <source>
        <dbReference type="EMBL" id="MDE47925.1"/>
    </source>
</evidence>
<evidence type="ECO:0000256" key="5">
    <source>
        <dbReference type="ARBA" id="ARBA00022771"/>
    </source>
</evidence>
<dbReference type="PANTHER" id="PTHR11088">
    <property type="entry name" value="TRNA DIMETHYLALLYLTRANSFERASE"/>
    <property type="match status" value="1"/>
</dbReference>
<dbReference type="EMBL" id="GGYP01003154">
    <property type="protein sequence ID" value="MDE47925.1"/>
    <property type="molecule type" value="Transcribed_RNA"/>
</dbReference>
<keyword evidence="5" id="KW-0863">Zinc-finger</keyword>
<dbReference type="Gene3D" id="1.10.287.890">
    <property type="entry name" value="Crystal structure of tRNA isopentenylpyrophosphate transferase (bh2366) domain"/>
    <property type="match status" value="1"/>
</dbReference>
<dbReference type="PROSITE" id="PS00028">
    <property type="entry name" value="ZINC_FINGER_C2H2_1"/>
    <property type="match status" value="1"/>
</dbReference>
<dbReference type="InterPro" id="IPR013087">
    <property type="entry name" value="Znf_C2H2_type"/>
</dbReference>
<proteinExistence type="inferred from homology"/>
<dbReference type="AlphaFoldDB" id="A0A6G1SBQ9"/>
<name>A0A6G1SBQ9_9ACAR</name>
<organism evidence="10">
    <name type="scientific">Aceria tosichella</name>
    <name type="common">wheat curl mite</name>
    <dbReference type="NCBI Taxonomy" id="561515"/>
    <lineage>
        <taxon>Eukaryota</taxon>
        <taxon>Metazoa</taxon>
        <taxon>Ecdysozoa</taxon>
        <taxon>Arthropoda</taxon>
        <taxon>Chelicerata</taxon>
        <taxon>Arachnida</taxon>
        <taxon>Acari</taxon>
        <taxon>Acariformes</taxon>
        <taxon>Trombidiformes</taxon>
        <taxon>Prostigmata</taxon>
        <taxon>Eupodina</taxon>
        <taxon>Eriophyoidea</taxon>
        <taxon>Eriophyidae</taxon>
        <taxon>Eriophyinae</taxon>
        <taxon>Aceriini</taxon>
        <taxon>Aceria</taxon>
    </lineage>
</organism>
<dbReference type="Pfam" id="PF01715">
    <property type="entry name" value="IPPT"/>
    <property type="match status" value="1"/>
</dbReference>
<evidence type="ECO:0000256" key="7">
    <source>
        <dbReference type="ARBA" id="ARBA00022840"/>
    </source>
</evidence>
<comment type="similarity">
    <text evidence="1">Belongs to the IPP transferase family.</text>
</comment>
<gene>
    <name evidence="10" type="primary">Trit1</name>
    <name evidence="10" type="ORF">g.7474</name>
</gene>
<evidence type="ECO:0000259" key="9">
    <source>
        <dbReference type="PROSITE" id="PS00028"/>
    </source>
</evidence>
<dbReference type="SUPFAM" id="SSF52540">
    <property type="entry name" value="P-loop containing nucleoside triphosphate hydrolases"/>
    <property type="match status" value="2"/>
</dbReference>
<accession>A0A6G1SBQ9</accession>
<dbReference type="GO" id="GO:0003676">
    <property type="term" value="F:nucleic acid binding"/>
    <property type="evidence" value="ECO:0007669"/>
    <property type="project" value="InterPro"/>
</dbReference>
<dbReference type="InterPro" id="IPR003604">
    <property type="entry name" value="Matrin/U1-like-C_Znf_C2H2"/>
</dbReference>
<dbReference type="Gene3D" id="3.40.50.300">
    <property type="entry name" value="P-loop containing nucleotide triphosphate hydrolases"/>
    <property type="match status" value="1"/>
</dbReference>
<dbReference type="GO" id="GO:0005739">
    <property type="term" value="C:mitochondrion"/>
    <property type="evidence" value="ECO:0007669"/>
    <property type="project" value="TreeGrafter"/>
</dbReference>
<dbReference type="SUPFAM" id="SSF57667">
    <property type="entry name" value="beta-beta-alpha zinc fingers"/>
    <property type="match status" value="1"/>
</dbReference>
<dbReference type="Gene3D" id="1.10.20.140">
    <property type="match status" value="1"/>
</dbReference>
<dbReference type="Pfam" id="PF12171">
    <property type="entry name" value="zf-C2H2_jaz"/>
    <property type="match status" value="1"/>
</dbReference>
<evidence type="ECO:0000256" key="1">
    <source>
        <dbReference type="ARBA" id="ARBA00005842"/>
    </source>
</evidence>
<keyword evidence="7" id="KW-0067">ATP-binding</keyword>
<dbReference type="PANTHER" id="PTHR11088:SF89">
    <property type="entry name" value="TRNA DIMETHYLALLYLTRANSFERASE"/>
    <property type="match status" value="1"/>
</dbReference>
<dbReference type="GO" id="GO:0006400">
    <property type="term" value="P:tRNA modification"/>
    <property type="evidence" value="ECO:0007669"/>
    <property type="project" value="TreeGrafter"/>
</dbReference>
<dbReference type="GO" id="GO:0005524">
    <property type="term" value="F:ATP binding"/>
    <property type="evidence" value="ECO:0007669"/>
    <property type="project" value="UniProtKB-KW"/>
</dbReference>
<evidence type="ECO:0000256" key="3">
    <source>
        <dbReference type="ARBA" id="ARBA00022723"/>
    </source>
</evidence>
<reference evidence="10" key="1">
    <citation type="submission" date="2018-10" db="EMBL/GenBank/DDBJ databases">
        <title>Transcriptome assembly of Aceria tosichella (Wheat curl mite) Type 2.</title>
        <authorList>
            <person name="Scully E.D."/>
            <person name="Geib S.M."/>
            <person name="Palmer N.A."/>
            <person name="Gupta A.K."/>
            <person name="Sarath G."/>
            <person name="Tatineni S."/>
        </authorList>
    </citation>
    <scope>NUCLEOTIDE SEQUENCE</scope>
    <source>
        <strain evidence="10">LincolnNE</strain>
    </source>
</reference>
<feature type="compositionally biased region" description="Basic residues" evidence="8">
    <location>
        <begin position="463"/>
        <end position="476"/>
    </location>
</feature>
<sequence length="522" mass="60531">MDQTHSNKNDDMAQRAPLIVVLGATACGKSRLAIELARRFNGEIISADSMQVYKGLDIVTNKVTAAEQQLAKHHMIDFLDPLSRYSVIDFRNKSLEVIGNLHDNKRIPIVVGGTNYYIESLLWKAFILGPTLQSAKKEFHEPKQVEQDRTLIDSEFKLLKSLSEDTLHHQEDFEDVDKFFAKPIYNDAFAQVDSQKLWNILEKVDPNAAHLYHPKDKRRLIRSLQIIQENKKNYTEVLEHVNKSGEGDKSSLGGPLRFKSTLVIWLNCDHEILDKVMDERVDKMLDRGLLAELEDFHENYNKQRLTDGKKPEYDKGVFQTIGFKEFHDYLMLDTTTKESDEGNKILKRSIQRMKISTRQYAKRQLKWIRRRFLQSGTRDLPSVFKLETSFDEQGWLAQVQEPAYKIVSCFLEGRDYPGELLEFKKEPEKQEAVNNPGKHYCEICDRTFIGSFNIESHIMSKRHRKTAEKLSRKKRQRTDDDLEAEASETATKLSPPNVDIQIPREELNMEQEANDCTNKAHN</sequence>
<keyword evidence="6" id="KW-0862">Zinc</keyword>
<evidence type="ECO:0000256" key="2">
    <source>
        <dbReference type="ARBA" id="ARBA00022679"/>
    </source>
</evidence>
<dbReference type="Gene3D" id="3.30.160.60">
    <property type="entry name" value="Classic Zinc Finger"/>
    <property type="match status" value="1"/>
</dbReference>
<keyword evidence="4" id="KW-0547">Nucleotide-binding</keyword>
<evidence type="ECO:0000256" key="4">
    <source>
        <dbReference type="ARBA" id="ARBA00022741"/>
    </source>
</evidence>
<dbReference type="InterPro" id="IPR027417">
    <property type="entry name" value="P-loop_NTPase"/>
</dbReference>
<dbReference type="GO" id="GO:0008270">
    <property type="term" value="F:zinc ion binding"/>
    <property type="evidence" value="ECO:0007669"/>
    <property type="project" value="UniProtKB-KW"/>
</dbReference>
<keyword evidence="2 10" id="KW-0808">Transferase</keyword>
<dbReference type="HAMAP" id="MF_00185">
    <property type="entry name" value="IPP_trans"/>
    <property type="match status" value="1"/>
</dbReference>
<dbReference type="GO" id="GO:0052381">
    <property type="term" value="F:tRNA dimethylallyltransferase activity"/>
    <property type="evidence" value="ECO:0007669"/>
    <property type="project" value="InterPro"/>
</dbReference>
<dbReference type="InterPro" id="IPR039657">
    <property type="entry name" value="Dimethylallyltransferase"/>
</dbReference>
<evidence type="ECO:0000256" key="8">
    <source>
        <dbReference type="SAM" id="MobiDB-lite"/>
    </source>
</evidence>
<dbReference type="InterPro" id="IPR036236">
    <property type="entry name" value="Znf_C2H2_sf"/>
</dbReference>
<feature type="region of interest" description="Disordered" evidence="8">
    <location>
        <begin position="463"/>
        <end position="522"/>
    </location>
</feature>
<dbReference type="InterPro" id="IPR018022">
    <property type="entry name" value="IPT"/>
</dbReference>
<feature type="domain" description="C2H2-type" evidence="9">
    <location>
        <begin position="441"/>
        <end position="463"/>
    </location>
</feature>
<protein>
    <submittedName>
        <fullName evidence="10">tRNA dimethylallyltransferase, mitochondrial</fullName>
    </submittedName>
</protein>
<dbReference type="SMART" id="SM00451">
    <property type="entry name" value="ZnF_U1"/>
    <property type="match status" value="1"/>
</dbReference>